<dbReference type="AlphaFoldDB" id="A0A2P2N598"/>
<sequence>MPAININENRKASTYCYKLCNISKSPIPSYPIVSYQNRLNHKVANITKCRGSEILISNSQFQYVTTSTDEREDF</sequence>
<protein>
    <submittedName>
        <fullName evidence="1">Uncharacterized protein</fullName>
    </submittedName>
</protein>
<reference evidence="1" key="1">
    <citation type="submission" date="2018-02" db="EMBL/GenBank/DDBJ databases">
        <title>Rhizophora mucronata_Transcriptome.</title>
        <authorList>
            <person name="Meera S.P."/>
            <person name="Sreeshan A."/>
            <person name="Augustine A."/>
        </authorList>
    </citation>
    <scope>NUCLEOTIDE SEQUENCE</scope>
    <source>
        <tissue evidence="1">Leaf</tissue>
    </source>
</reference>
<evidence type="ECO:0000313" key="1">
    <source>
        <dbReference type="EMBL" id="MBX37566.1"/>
    </source>
</evidence>
<proteinExistence type="predicted"/>
<accession>A0A2P2N598</accession>
<name>A0A2P2N598_RHIMU</name>
<dbReference type="EMBL" id="GGEC01057082">
    <property type="protein sequence ID" value="MBX37566.1"/>
    <property type="molecule type" value="Transcribed_RNA"/>
</dbReference>
<organism evidence="1">
    <name type="scientific">Rhizophora mucronata</name>
    <name type="common">Asiatic mangrove</name>
    <dbReference type="NCBI Taxonomy" id="61149"/>
    <lineage>
        <taxon>Eukaryota</taxon>
        <taxon>Viridiplantae</taxon>
        <taxon>Streptophyta</taxon>
        <taxon>Embryophyta</taxon>
        <taxon>Tracheophyta</taxon>
        <taxon>Spermatophyta</taxon>
        <taxon>Magnoliopsida</taxon>
        <taxon>eudicotyledons</taxon>
        <taxon>Gunneridae</taxon>
        <taxon>Pentapetalae</taxon>
        <taxon>rosids</taxon>
        <taxon>fabids</taxon>
        <taxon>Malpighiales</taxon>
        <taxon>Rhizophoraceae</taxon>
        <taxon>Rhizophora</taxon>
    </lineage>
</organism>